<dbReference type="Pfam" id="PF07690">
    <property type="entry name" value="MFS_1"/>
    <property type="match status" value="1"/>
</dbReference>
<evidence type="ECO:0000256" key="5">
    <source>
        <dbReference type="ARBA" id="ARBA00023136"/>
    </source>
</evidence>
<feature type="domain" description="Major facilitator superfamily (MFS) profile" evidence="7">
    <location>
        <begin position="9"/>
        <end position="394"/>
    </location>
</feature>
<feature type="transmembrane region" description="Helical" evidence="6">
    <location>
        <begin position="101"/>
        <end position="119"/>
    </location>
</feature>
<dbReference type="PANTHER" id="PTHR23513:SF11">
    <property type="entry name" value="STAPHYLOFERRIN A TRANSPORTER"/>
    <property type="match status" value="1"/>
</dbReference>
<dbReference type="InterPro" id="IPR036259">
    <property type="entry name" value="MFS_trans_sf"/>
</dbReference>
<evidence type="ECO:0000256" key="2">
    <source>
        <dbReference type="ARBA" id="ARBA00022475"/>
    </source>
</evidence>
<feature type="transmembrane region" description="Helical" evidence="6">
    <location>
        <begin position="279"/>
        <end position="298"/>
    </location>
</feature>
<feature type="transmembrane region" description="Helical" evidence="6">
    <location>
        <begin position="304"/>
        <end position="324"/>
    </location>
</feature>
<evidence type="ECO:0000256" key="4">
    <source>
        <dbReference type="ARBA" id="ARBA00022989"/>
    </source>
</evidence>
<comment type="subcellular location">
    <subcellularLocation>
        <location evidence="1">Cell membrane</location>
        <topology evidence="1">Multi-pass membrane protein</topology>
    </subcellularLocation>
</comment>
<feature type="transmembrane region" description="Helical" evidence="6">
    <location>
        <begin position="217"/>
        <end position="240"/>
    </location>
</feature>
<dbReference type="SUPFAM" id="SSF103473">
    <property type="entry name" value="MFS general substrate transporter"/>
    <property type="match status" value="1"/>
</dbReference>
<keyword evidence="3 6" id="KW-0812">Transmembrane</keyword>
<dbReference type="Proteomes" id="UP001519363">
    <property type="component" value="Unassembled WGS sequence"/>
</dbReference>
<name>A0ABS5AIB0_9PSEU</name>
<comment type="caution">
    <text evidence="8">The sequence shown here is derived from an EMBL/GenBank/DDBJ whole genome shotgun (WGS) entry which is preliminary data.</text>
</comment>
<dbReference type="InterPro" id="IPR011701">
    <property type="entry name" value="MFS"/>
</dbReference>
<dbReference type="PROSITE" id="PS50850">
    <property type="entry name" value="MFS"/>
    <property type="match status" value="1"/>
</dbReference>
<evidence type="ECO:0000256" key="3">
    <source>
        <dbReference type="ARBA" id="ARBA00022692"/>
    </source>
</evidence>
<evidence type="ECO:0000313" key="8">
    <source>
        <dbReference type="EMBL" id="MBP2476309.1"/>
    </source>
</evidence>
<organism evidence="8 9">
    <name type="scientific">Crossiella equi</name>
    <dbReference type="NCBI Taxonomy" id="130796"/>
    <lineage>
        <taxon>Bacteria</taxon>
        <taxon>Bacillati</taxon>
        <taxon>Actinomycetota</taxon>
        <taxon>Actinomycetes</taxon>
        <taxon>Pseudonocardiales</taxon>
        <taxon>Pseudonocardiaceae</taxon>
        <taxon>Crossiella</taxon>
    </lineage>
</organism>
<feature type="transmembrane region" description="Helical" evidence="6">
    <location>
        <begin position="12"/>
        <end position="36"/>
    </location>
</feature>
<dbReference type="InterPro" id="IPR020846">
    <property type="entry name" value="MFS_dom"/>
</dbReference>
<feature type="transmembrane region" description="Helical" evidence="6">
    <location>
        <begin position="372"/>
        <end position="388"/>
    </location>
</feature>
<accession>A0ABS5AIB0</accession>
<feature type="transmembrane region" description="Helical" evidence="6">
    <location>
        <begin position="345"/>
        <end position="366"/>
    </location>
</feature>
<feature type="transmembrane region" description="Helical" evidence="6">
    <location>
        <begin position="74"/>
        <end position="95"/>
    </location>
</feature>
<protein>
    <submittedName>
        <fullName evidence="8">MFS family permease</fullName>
    </submittedName>
</protein>
<feature type="transmembrane region" description="Helical" evidence="6">
    <location>
        <begin position="140"/>
        <end position="164"/>
    </location>
</feature>
<keyword evidence="4 6" id="KW-1133">Transmembrane helix</keyword>
<gene>
    <name evidence="8" type="ORF">JOF53_005181</name>
</gene>
<dbReference type="PANTHER" id="PTHR23513">
    <property type="entry name" value="INTEGRAL MEMBRANE EFFLUX PROTEIN-RELATED"/>
    <property type="match status" value="1"/>
</dbReference>
<evidence type="ECO:0000259" key="7">
    <source>
        <dbReference type="PROSITE" id="PS50850"/>
    </source>
</evidence>
<evidence type="ECO:0000256" key="6">
    <source>
        <dbReference type="SAM" id="Phobius"/>
    </source>
</evidence>
<feature type="transmembrane region" description="Helical" evidence="6">
    <location>
        <begin position="42"/>
        <end position="67"/>
    </location>
</feature>
<keyword evidence="5 6" id="KW-0472">Membrane</keyword>
<dbReference type="RefSeq" id="WP_086781987.1">
    <property type="nucleotide sequence ID" value="NZ_JAGIOO010000001.1"/>
</dbReference>
<evidence type="ECO:0000313" key="9">
    <source>
        <dbReference type="Proteomes" id="UP001519363"/>
    </source>
</evidence>
<feature type="transmembrane region" description="Helical" evidence="6">
    <location>
        <begin position="170"/>
        <end position="189"/>
    </location>
</feature>
<dbReference type="Gene3D" id="1.20.1250.20">
    <property type="entry name" value="MFS general substrate transporter like domains"/>
    <property type="match status" value="1"/>
</dbReference>
<keyword evidence="9" id="KW-1185">Reference proteome</keyword>
<feature type="transmembrane region" description="Helical" evidence="6">
    <location>
        <begin position="252"/>
        <end position="272"/>
    </location>
</feature>
<keyword evidence="2" id="KW-1003">Cell membrane</keyword>
<dbReference type="EMBL" id="JAGIOO010000001">
    <property type="protein sequence ID" value="MBP2476309.1"/>
    <property type="molecule type" value="Genomic_DNA"/>
</dbReference>
<evidence type="ECO:0000256" key="1">
    <source>
        <dbReference type="ARBA" id="ARBA00004651"/>
    </source>
</evidence>
<dbReference type="CDD" id="cd06173">
    <property type="entry name" value="MFS_MefA_like"/>
    <property type="match status" value="1"/>
</dbReference>
<proteinExistence type="predicted"/>
<sequence>MLAPLRYSAFRLLTTGRVITQVGDSVATIALAFAVLDLTGSVVQLGLVVGLRSMMSVISLLFGGVVADRLPRHVVLVGSCAVSALSQAVVAALVLTGTATVPVVTVLAAVNGFAIAFSWPASGALTPQTTPEEHWLRANALVRLGVNGAKIVGASFGGLLVGLVGPGWGLALDAVTFAVAGVCFLLIRVPPVVERPERRSVVRELAEGWQEFVSRRWVWVVVVGFLFMNAAIVGVLQVLGPALADETIGRPAWGLVLAAETAGMAVGAVVAMRLRLRRLLYVGTACMGLAALLPVTMAVAPVTWVLVLVGFGAGIGLEQFGVAWETSMQQHIPADRLARVYSYDAIGSFLAVPVGEIAIGPVSHAIGVGPTLFAAAGVILVATVFMLGSRSVRRLPNTAFSPA</sequence>
<reference evidence="8 9" key="1">
    <citation type="submission" date="2021-03" db="EMBL/GenBank/DDBJ databases">
        <title>Sequencing the genomes of 1000 actinobacteria strains.</title>
        <authorList>
            <person name="Klenk H.-P."/>
        </authorList>
    </citation>
    <scope>NUCLEOTIDE SEQUENCE [LARGE SCALE GENOMIC DNA]</scope>
    <source>
        <strain evidence="8 9">DSM 44580</strain>
    </source>
</reference>